<dbReference type="CDD" id="cd02796">
    <property type="entry name" value="tRNA_bind_bactPheRS"/>
    <property type="match status" value="1"/>
</dbReference>
<dbReference type="SMART" id="SM00873">
    <property type="entry name" value="B3_4"/>
    <property type="match status" value="1"/>
</dbReference>
<dbReference type="Gene3D" id="3.30.56.10">
    <property type="match status" value="2"/>
</dbReference>
<dbReference type="SMART" id="SM00874">
    <property type="entry name" value="B5"/>
    <property type="match status" value="1"/>
</dbReference>
<comment type="subcellular location">
    <subcellularLocation>
        <location evidence="1 15">Cytoplasm</location>
    </subcellularLocation>
</comment>
<dbReference type="SUPFAM" id="SSF55681">
    <property type="entry name" value="Class II aaRS and biotin synthetases"/>
    <property type="match status" value="1"/>
</dbReference>
<dbReference type="Pfam" id="PF17759">
    <property type="entry name" value="tRNA_synthFbeta"/>
    <property type="match status" value="1"/>
</dbReference>
<evidence type="ECO:0000256" key="2">
    <source>
        <dbReference type="ARBA" id="ARBA00008653"/>
    </source>
</evidence>
<dbReference type="InterPro" id="IPR045060">
    <property type="entry name" value="Phe-tRNA-ligase_IIc_bsu"/>
</dbReference>
<evidence type="ECO:0000256" key="8">
    <source>
        <dbReference type="ARBA" id="ARBA00022741"/>
    </source>
</evidence>
<comment type="caution">
    <text evidence="20">The sequence shown here is derived from an EMBL/GenBank/DDBJ whole genome shotgun (WGS) entry which is preliminary data.</text>
</comment>
<keyword evidence="4 15" id="KW-0963">Cytoplasm</keyword>
<dbReference type="InterPro" id="IPR012340">
    <property type="entry name" value="NA-bd_OB-fold"/>
</dbReference>
<evidence type="ECO:0000256" key="11">
    <source>
        <dbReference type="ARBA" id="ARBA00022884"/>
    </source>
</evidence>
<keyword evidence="9 15" id="KW-0067">ATP-binding</keyword>
<keyword evidence="6 15" id="KW-0436">Ligase</keyword>
<dbReference type="Gene3D" id="3.30.930.10">
    <property type="entry name" value="Bira Bifunctional Protein, Domain 2"/>
    <property type="match status" value="1"/>
</dbReference>
<evidence type="ECO:0000256" key="15">
    <source>
        <dbReference type="HAMAP-Rule" id="MF_00283"/>
    </source>
</evidence>
<evidence type="ECO:0000256" key="3">
    <source>
        <dbReference type="ARBA" id="ARBA00011209"/>
    </source>
</evidence>
<feature type="domain" description="FDX-ACB" evidence="18">
    <location>
        <begin position="720"/>
        <end position="813"/>
    </location>
</feature>
<comment type="cofactor">
    <cofactor evidence="15">
        <name>Mg(2+)</name>
        <dbReference type="ChEBI" id="CHEBI:18420"/>
    </cofactor>
    <text evidence="15">Binds 2 magnesium ions per tetramer.</text>
</comment>
<feature type="binding site" evidence="15">
    <location>
        <position position="464"/>
    </location>
    <ligand>
        <name>Mg(2+)</name>
        <dbReference type="ChEBI" id="CHEBI:18420"/>
        <note>shared with alpha subunit</note>
    </ligand>
</feature>
<feature type="binding site" evidence="15">
    <location>
        <position position="458"/>
    </location>
    <ligand>
        <name>Mg(2+)</name>
        <dbReference type="ChEBI" id="CHEBI:18420"/>
        <note>shared with alpha subunit</note>
    </ligand>
</feature>
<feature type="domain" description="TRNA-binding" evidence="17">
    <location>
        <begin position="39"/>
        <end position="147"/>
    </location>
</feature>
<organism evidence="20">
    <name type="scientific">Desulfomonile tiedjei</name>
    <dbReference type="NCBI Taxonomy" id="2358"/>
    <lineage>
        <taxon>Bacteria</taxon>
        <taxon>Pseudomonadati</taxon>
        <taxon>Thermodesulfobacteriota</taxon>
        <taxon>Desulfomonilia</taxon>
        <taxon>Desulfomonilales</taxon>
        <taxon>Desulfomonilaceae</taxon>
        <taxon>Desulfomonile</taxon>
    </lineage>
</organism>
<feature type="domain" description="B5" evidence="19">
    <location>
        <begin position="402"/>
        <end position="480"/>
    </location>
</feature>
<dbReference type="PROSITE" id="PS50886">
    <property type="entry name" value="TRBD"/>
    <property type="match status" value="1"/>
</dbReference>
<dbReference type="SUPFAM" id="SSF54991">
    <property type="entry name" value="Anticodon-binding domain of PheRS"/>
    <property type="match status" value="1"/>
</dbReference>
<keyword evidence="13 15" id="KW-0030">Aminoacyl-tRNA synthetase</keyword>
<gene>
    <name evidence="15" type="primary">pheT</name>
    <name evidence="20" type="ORF">ENV54_03575</name>
</gene>
<comment type="similarity">
    <text evidence="2 15">Belongs to the phenylalanyl-tRNA synthetase beta subunit family. Type 1 subfamily.</text>
</comment>
<evidence type="ECO:0000256" key="10">
    <source>
        <dbReference type="ARBA" id="ARBA00022842"/>
    </source>
</evidence>
<dbReference type="EC" id="6.1.1.20" evidence="15"/>
<dbReference type="InterPro" id="IPR004532">
    <property type="entry name" value="Phe-tRNA-ligase_IIc_bsu_bact"/>
</dbReference>
<dbReference type="InterPro" id="IPR036690">
    <property type="entry name" value="Fdx_antiC-bd_sf"/>
</dbReference>
<evidence type="ECO:0000259" key="17">
    <source>
        <dbReference type="PROSITE" id="PS50886"/>
    </source>
</evidence>
<dbReference type="InterPro" id="IPR005146">
    <property type="entry name" value="B3/B4_tRNA-bd"/>
</dbReference>
<dbReference type="Gene3D" id="3.50.40.10">
    <property type="entry name" value="Phenylalanyl-trna Synthetase, Chain B, domain 3"/>
    <property type="match status" value="1"/>
</dbReference>
<dbReference type="SUPFAM" id="SSF50249">
    <property type="entry name" value="Nucleic acid-binding proteins"/>
    <property type="match status" value="1"/>
</dbReference>
<feature type="binding site" evidence="15">
    <location>
        <position position="468"/>
    </location>
    <ligand>
        <name>Mg(2+)</name>
        <dbReference type="ChEBI" id="CHEBI:18420"/>
        <note>shared with alpha subunit</note>
    </ligand>
</feature>
<dbReference type="Gene3D" id="3.30.70.380">
    <property type="entry name" value="Ferrodoxin-fold anticodon-binding domain"/>
    <property type="match status" value="1"/>
</dbReference>
<dbReference type="HAMAP" id="MF_00283">
    <property type="entry name" value="Phe_tRNA_synth_beta1"/>
    <property type="match status" value="1"/>
</dbReference>
<dbReference type="SUPFAM" id="SSF46955">
    <property type="entry name" value="Putative DNA-binding domain"/>
    <property type="match status" value="1"/>
</dbReference>
<sequence>MLISFNWLKEFVDIDHDVEKVSQILTMGGIEVENITQVGRGLGDVITARIEDVSPHPNAPKLTLVTLDIGEGKRTVVCGAPNVRQGQIAAYCPAGGTLPSGVRMEERVIKGIPSPGMICSEKELDLGDDESGILELDPDTRIGVALPKALPYIEDVVMEVSITPNRGDCLSVLGVARELAALTDRRWRAPTFTIEESAPSASDMVRVEVPDADLCPRYVVRLVEGTTIAPSPLEVRLKLSRSGVRPISNVVDVTNLVLMECGQPLHAFDHAMLKQGRIVVRRADPGERFVTLDNVERIMPPDALMIRDGERSVALAGIMGGLNSEISPSTSCVAIESACFERFGIRRTAKALGMMTEASYRFERGVDPQGTLWAANRAAYLIQKLAGGRVLQGVVDVYATPIVRPKVRVRKSKVNGLLGVDLTTSQMADYLKRLDVSVDTPSASPEAMECRPPSWRWDLEREVDFIEEIGRIHGFDRIPLSMPSYVSAPDRTRDEHKKLRAVNECMSGCGFTEIITMSFVSKAVSRTFLPQDAGADFLELVNPLTEDMAVMRKSLLPGLLAAAVRNVHFKSVDLKLYEIGKVFRPIKDMELPQEDLVLGALAMGRRYGDLWHFQRGEVDIYGKIDADQQVDFYDLKGALETIFEAFSVPDATFVPCQEPFLHGGKSAAVFVDGRKIGFVGELAPSVIREYDLPSRALVLEILLEPLFVHWRKKRVFKALPRYPYVERDISMLVETNCSGDQIKHLISRLGHGIIASVNLFDLYRGESIPEGRQSMAFRIRYQAEDRTLTDEEVQAVHSGIVSALQRELNVTVRE</sequence>
<dbReference type="NCBIfam" id="TIGR00472">
    <property type="entry name" value="pheT_bact"/>
    <property type="match status" value="1"/>
</dbReference>
<comment type="catalytic activity">
    <reaction evidence="14 15">
        <text>tRNA(Phe) + L-phenylalanine + ATP = L-phenylalanyl-tRNA(Phe) + AMP + diphosphate + H(+)</text>
        <dbReference type="Rhea" id="RHEA:19413"/>
        <dbReference type="Rhea" id="RHEA-COMP:9668"/>
        <dbReference type="Rhea" id="RHEA-COMP:9699"/>
        <dbReference type="ChEBI" id="CHEBI:15378"/>
        <dbReference type="ChEBI" id="CHEBI:30616"/>
        <dbReference type="ChEBI" id="CHEBI:33019"/>
        <dbReference type="ChEBI" id="CHEBI:58095"/>
        <dbReference type="ChEBI" id="CHEBI:78442"/>
        <dbReference type="ChEBI" id="CHEBI:78531"/>
        <dbReference type="ChEBI" id="CHEBI:456215"/>
        <dbReference type="EC" id="6.1.1.20"/>
    </reaction>
</comment>
<protein>
    <recommendedName>
        <fullName evidence="15">Phenylalanine--tRNA ligase beta subunit</fullName>
        <ecNumber evidence="15">6.1.1.20</ecNumber>
    </recommendedName>
    <alternativeName>
        <fullName evidence="15">Phenylalanyl-tRNA synthetase beta subunit</fullName>
        <shortName evidence="15">PheRS</shortName>
    </alternativeName>
</protein>
<evidence type="ECO:0000256" key="4">
    <source>
        <dbReference type="ARBA" id="ARBA00022490"/>
    </source>
</evidence>
<dbReference type="InterPro" id="IPR005147">
    <property type="entry name" value="tRNA_synthase_B5-dom"/>
</dbReference>
<evidence type="ECO:0000256" key="7">
    <source>
        <dbReference type="ARBA" id="ARBA00022723"/>
    </source>
</evidence>
<dbReference type="Pfam" id="PF01588">
    <property type="entry name" value="tRNA_bind"/>
    <property type="match status" value="1"/>
</dbReference>
<evidence type="ECO:0000256" key="5">
    <source>
        <dbReference type="ARBA" id="ARBA00022555"/>
    </source>
</evidence>
<dbReference type="Pfam" id="PF03483">
    <property type="entry name" value="B3_4"/>
    <property type="match status" value="1"/>
</dbReference>
<accession>A0A7C4AR22</accession>
<dbReference type="InterPro" id="IPR020825">
    <property type="entry name" value="Phe-tRNA_synthase-like_B3/B4"/>
</dbReference>
<keyword evidence="5 16" id="KW-0820">tRNA-binding</keyword>
<evidence type="ECO:0000256" key="1">
    <source>
        <dbReference type="ARBA" id="ARBA00004496"/>
    </source>
</evidence>
<dbReference type="CDD" id="cd00769">
    <property type="entry name" value="PheRS_beta_core"/>
    <property type="match status" value="1"/>
</dbReference>
<dbReference type="PROSITE" id="PS51483">
    <property type="entry name" value="B5"/>
    <property type="match status" value="1"/>
</dbReference>
<keyword evidence="8 15" id="KW-0547">Nucleotide-binding</keyword>
<dbReference type="GO" id="GO:0004826">
    <property type="term" value="F:phenylalanine-tRNA ligase activity"/>
    <property type="evidence" value="ECO:0007669"/>
    <property type="project" value="UniProtKB-UniRule"/>
</dbReference>
<dbReference type="PANTHER" id="PTHR10947">
    <property type="entry name" value="PHENYLALANYL-TRNA SYNTHETASE BETA CHAIN AND LEUCINE-RICH REPEAT-CONTAINING PROTEIN 47"/>
    <property type="match status" value="1"/>
</dbReference>
<keyword evidence="11 16" id="KW-0694">RNA-binding</keyword>
<evidence type="ECO:0000313" key="20">
    <source>
        <dbReference type="EMBL" id="HGH60363.1"/>
    </source>
</evidence>
<comment type="subunit">
    <text evidence="3 15">Tetramer of two alpha and two beta subunits.</text>
</comment>
<dbReference type="InterPro" id="IPR005121">
    <property type="entry name" value="Fdx_antiC-bd"/>
</dbReference>
<dbReference type="InterPro" id="IPR002547">
    <property type="entry name" value="tRNA-bd_dom"/>
</dbReference>
<evidence type="ECO:0000256" key="13">
    <source>
        <dbReference type="ARBA" id="ARBA00023146"/>
    </source>
</evidence>
<reference evidence="20" key="1">
    <citation type="journal article" date="2020" name="mSystems">
        <title>Genome- and Community-Level Interaction Insights into Carbon Utilization and Element Cycling Functions of Hydrothermarchaeota in Hydrothermal Sediment.</title>
        <authorList>
            <person name="Zhou Z."/>
            <person name="Liu Y."/>
            <person name="Xu W."/>
            <person name="Pan J."/>
            <person name="Luo Z.H."/>
            <person name="Li M."/>
        </authorList>
    </citation>
    <scope>NUCLEOTIDE SEQUENCE [LARGE SCALE GENOMIC DNA]</scope>
    <source>
        <strain evidence="20">SpSt-769</strain>
    </source>
</reference>
<name>A0A7C4AR22_9BACT</name>
<dbReference type="PANTHER" id="PTHR10947:SF0">
    <property type="entry name" value="PHENYLALANINE--TRNA LIGASE BETA SUBUNIT"/>
    <property type="match status" value="1"/>
</dbReference>
<dbReference type="Pfam" id="PF03147">
    <property type="entry name" value="FDX-ACB"/>
    <property type="match status" value="1"/>
</dbReference>
<dbReference type="SMART" id="SM00896">
    <property type="entry name" value="FDX-ACB"/>
    <property type="match status" value="1"/>
</dbReference>
<dbReference type="AlphaFoldDB" id="A0A7C4AR22"/>
<dbReference type="Gene3D" id="2.40.50.140">
    <property type="entry name" value="Nucleic acid-binding proteins"/>
    <property type="match status" value="1"/>
</dbReference>
<proteinExistence type="inferred from homology"/>
<dbReference type="Pfam" id="PF03484">
    <property type="entry name" value="B5"/>
    <property type="match status" value="1"/>
</dbReference>
<evidence type="ECO:0000256" key="9">
    <source>
        <dbReference type="ARBA" id="ARBA00022840"/>
    </source>
</evidence>
<dbReference type="GO" id="GO:0006432">
    <property type="term" value="P:phenylalanyl-tRNA aminoacylation"/>
    <property type="evidence" value="ECO:0007669"/>
    <property type="project" value="UniProtKB-UniRule"/>
</dbReference>
<evidence type="ECO:0000256" key="16">
    <source>
        <dbReference type="PROSITE-ProRule" id="PRU00209"/>
    </source>
</evidence>
<feature type="binding site" evidence="15">
    <location>
        <position position="467"/>
    </location>
    <ligand>
        <name>Mg(2+)</name>
        <dbReference type="ChEBI" id="CHEBI:18420"/>
        <note>shared with alpha subunit</note>
    </ligand>
</feature>
<keyword evidence="7 15" id="KW-0479">Metal-binding</keyword>
<dbReference type="GO" id="GO:0000049">
    <property type="term" value="F:tRNA binding"/>
    <property type="evidence" value="ECO:0007669"/>
    <property type="project" value="UniProtKB-UniRule"/>
</dbReference>
<dbReference type="GO" id="GO:0000287">
    <property type="term" value="F:magnesium ion binding"/>
    <property type="evidence" value="ECO:0007669"/>
    <property type="project" value="UniProtKB-UniRule"/>
</dbReference>
<evidence type="ECO:0000256" key="12">
    <source>
        <dbReference type="ARBA" id="ARBA00022917"/>
    </source>
</evidence>
<dbReference type="EMBL" id="DTGT01000112">
    <property type="protein sequence ID" value="HGH60363.1"/>
    <property type="molecule type" value="Genomic_DNA"/>
</dbReference>
<evidence type="ECO:0000259" key="18">
    <source>
        <dbReference type="PROSITE" id="PS51447"/>
    </source>
</evidence>
<dbReference type="GO" id="GO:0009328">
    <property type="term" value="C:phenylalanine-tRNA ligase complex"/>
    <property type="evidence" value="ECO:0007669"/>
    <property type="project" value="TreeGrafter"/>
</dbReference>
<dbReference type="InterPro" id="IPR045864">
    <property type="entry name" value="aa-tRNA-synth_II/BPL/LPL"/>
</dbReference>
<evidence type="ECO:0000259" key="19">
    <source>
        <dbReference type="PROSITE" id="PS51483"/>
    </source>
</evidence>
<dbReference type="InterPro" id="IPR041616">
    <property type="entry name" value="PheRS_beta_core"/>
</dbReference>
<dbReference type="SUPFAM" id="SSF56037">
    <property type="entry name" value="PheT/TilS domain"/>
    <property type="match status" value="1"/>
</dbReference>
<dbReference type="InterPro" id="IPR033714">
    <property type="entry name" value="tRNA_bind_bactPheRS"/>
</dbReference>
<dbReference type="PROSITE" id="PS51447">
    <property type="entry name" value="FDX_ACB"/>
    <property type="match status" value="1"/>
</dbReference>
<dbReference type="FunFam" id="3.30.70.380:FF:000001">
    <property type="entry name" value="Phenylalanine--tRNA ligase beta subunit"/>
    <property type="match status" value="1"/>
</dbReference>
<dbReference type="GO" id="GO:0005524">
    <property type="term" value="F:ATP binding"/>
    <property type="evidence" value="ECO:0007669"/>
    <property type="project" value="UniProtKB-UniRule"/>
</dbReference>
<keyword evidence="12 15" id="KW-0648">Protein biosynthesis</keyword>
<dbReference type="InterPro" id="IPR009061">
    <property type="entry name" value="DNA-bd_dom_put_sf"/>
</dbReference>
<evidence type="ECO:0000256" key="14">
    <source>
        <dbReference type="ARBA" id="ARBA00049255"/>
    </source>
</evidence>
<evidence type="ECO:0000256" key="6">
    <source>
        <dbReference type="ARBA" id="ARBA00022598"/>
    </source>
</evidence>
<keyword evidence="10 15" id="KW-0460">Magnesium</keyword>